<dbReference type="EMBL" id="CP017904">
    <property type="protein sequence ID" value="ARP21833.1"/>
    <property type="molecule type" value="Genomic_DNA"/>
</dbReference>
<gene>
    <name evidence="1" type="ORF">K05K4_51310</name>
</gene>
<accession>A0A1W6UWD3</accession>
<proteinExistence type="predicted"/>
<dbReference type="AlphaFoldDB" id="A0A1W6UWD3"/>
<sequence>MNNNGIFSDEFKLSGRMEASNPSLIFNVPHLPLSLVCQFDYDLLIHYHAINDDYFEIWYDELMSLAEENDLDSATEAFYKLVLNTNLDQFNDPRRKEELANIMTLFSLSILSVFDKVVLKGQSIHFFETMQDITNFSAKAMEEKVFDASFSLYSHDLITVGHKLLVKQRRMAPQQVHTPKLKYPLIHKMNGRLSDMEFCLCHDHEKVKLTNPNQIIVEIGRFKRVIDDYYDEEKLKTRQKILKYYSEVKGWDLSNAVMRELFLLQLSEHFKAHDSIAEYEYLIEQHKEMMSDILVAFSHQLNYRVQGVVSIEMLLKSL</sequence>
<geneLocation type="plasmid" evidence="1">
    <name>pL289</name>
</geneLocation>
<evidence type="ECO:0000313" key="1">
    <source>
        <dbReference type="EMBL" id="ARP21833.1"/>
    </source>
</evidence>
<keyword evidence="1" id="KW-0614">Plasmid</keyword>
<dbReference type="RefSeq" id="WP_025767491.1">
    <property type="nucleotide sequence ID" value="NZ_CP017893.1"/>
</dbReference>
<protein>
    <submittedName>
        <fullName evidence="1">Uncharacterized protein</fullName>
    </submittedName>
</protein>
<organism evidence="1">
    <name type="scientific">Vibrio alginolyticus</name>
    <dbReference type="NCBI Taxonomy" id="663"/>
    <lineage>
        <taxon>Bacteria</taxon>
        <taxon>Pseudomonadati</taxon>
        <taxon>Pseudomonadota</taxon>
        <taxon>Gammaproteobacteria</taxon>
        <taxon>Vibrionales</taxon>
        <taxon>Vibrionaceae</taxon>
        <taxon>Vibrio</taxon>
    </lineage>
</organism>
<name>A0A1W6UWD3_VIBAL</name>
<reference evidence="1" key="1">
    <citation type="submission" date="2016-10" db="EMBL/GenBank/DDBJ databases">
        <title>The High Quality Genome of Vibrio alginolyticus K01M1.</title>
        <authorList>
            <person name="Wendling C."/>
            <person name="Chibani C.M."/>
            <person name="Hertel R."/>
            <person name="Sproer C."/>
            <person name="Bunk B."/>
            <person name="Overmann J."/>
            <person name="Roth O."/>
            <person name="Liesegang H."/>
        </authorList>
    </citation>
    <scope>NUCLEOTIDE SEQUENCE</scope>
    <source>
        <strain evidence="1">K05K4</strain>
        <plasmid evidence="1">pL289</plasmid>
    </source>
</reference>